<evidence type="ECO:0000259" key="7">
    <source>
        <dbReference type="PROSITE" id="PS50977"/>
    </source>
</evidence>
<dbReference type="InterPro" id="IPR001647">
    <property type="entry name" value="HTH_TetR"/>
</dbReference>
<organism evidence="8 9">
    <name type="scientific">Cupriavidus malaysiensis</name>
    <dbReference type="NCBI Taxonomy" id="367825"/>
    <lineage>
        <taxon>Bacteria</taxon>
        <taxon>Pseudomonadati</taxon>
        <taxon>Pseudomonadota</taxon>
        <taxon>Betaproteobacteria</taxon>
        <taxon>Burkholderiales</taxon>
        <taxon>Burkholderiaceae</taxon>
        <taxon>Cupriavidus</taxon>
    </lineage>
</organism>
<evidence type="ECO:0000256" key="5">
    <source>
        <dbReference type="PROSITE-ProRule" id="PRU00335"/>
    </source>
</evidence>
<dbReference type="PANTHER" id="PTHR47506:SF1">
    <property type="entry name" value="HTH-TYPE TRANSCRIPTIONAL REGULATOR YJDC"/>
    <property type="match status" value="1"/>
</dbReference>
<dbReference type="Proteomes" id="UP000177515">
    <property type="component" value="Chromosome 2"/>
</dbReference>
<reference evidence="8 9" key="1">
    <citation type="submission" date="2016-10" db="EMBL/GenBank/DDBJ databases">
        <title>Complete genome sequences of three Cupriavidus strains isolated from various Malaysian environments.</title>
        <authorList>
            <person name="Abdullah A.A.-A."/>
            <person name="Shafie N.A.H."/>
            <person name="Lau N.S."/>
        </authorList>
    </citation>
    <scope>NUCLEOTIDE SEQUENCE [LARGE SCALE GENOMIC DNA]</scope>
    <source>
        <strain evidence="8 9">USMAA1020</strain>
    </source>
</reference>
<dbReference type="Pfam" id="PF00440">
    <property type="entry name" value="TetR_N"/>
    <property type="match status" value="1"/>
</dbReference>
<keyword evidence="2" id="KW-0805">Transcription regulation</keyword>
<proteinExistence type="predicted"/>
<gene>
    <name evidence="8" type="ORF">BKK80_33315</name>
</gene>
<dbReference type="SUPFAM" id="SSF46689">
    <property type="entry name" value="Homeodomain-like"/>
    <property type="match status" value="1"/>
</dbReference>
<accession>A0ABM6FEX7</accession>
<dbReference type="Gene3D" id="1.10.10.60">
    <property type="entry name" value="Homeodomain-like"/>
    <property type="match status" value="1"/>
</dbReference>
<dbReference type="InterPro" id="IPR011075">
    <property type="entry name" value="TetR_C"/>
</dbReference>
<feature type="domain" description="HTH tetR-type" evidence="7">
    <location>
        <begin position="6"/>
        <end position="66"/>
    </location>
</feature>
<dbReference type="EMBL" id="CP017755">
    <property type="protein sequence ID" value="AOZ10454.1"/>
    <property type="molecule type" value="Genomic_DNA"/>
</dbReference>
<dbReference type="RefSeq" id="WP_071072935.1">
    <property type="nucleotide sequence ID" value="NZ_CP017755.1"/>
</dbReference>
<dbReference type="Pfam" id="PF16925">
    <property type="entry name" value="TetR_C_13"/>
    <property type="match status" value="1"/>
</dbReference>
<sequence length="224" mass="24384">MPRPREFNEADVLDAATDAFWAHGYEATSTRDLVRETGLTQPSLYNAFGDKRALFRRVLEHYLERSLRERMAHLEAAHAPAEAIAAFFGETVERSLNDPLRRGCLLVNSALEARPEDADLSAAIAQEIGQIEAFFVRCLRAAQARGTLPAATPPETGAAHLLAVLLGVRVLARTRPERTLIATAAASALRLLGLPPMPPMRPIAPADVDDGVAPSSPRDSPRHR</sequence>
<evidence type="ECO:0000313" key="9">
    <source>
        <dbReference type="Proteomes" id="UP000177515"/>
    </source>
</evidence>
<dbReference type="SUPFAM" id="SSF48498">
    <property type="entry name" value="Tetracyclin repressor-like, C-terminal domain"/>
    <property type="match status" value="1"/>
</dbReference>
<feature type="region of interest" description="Disordered" evidence="6">
    <location>
        <begin position="201"/>
        <end position="224"/>
    </location>
</feature>
<dbReference type="PROSITE" id="PS01081">
    <property type="entry name" value="HTH_TETR_1"/>
    <property type="match status" value="1"/>
</dbReference>
<dbReference type="PROSITE" id="PS50977">
    <property type="entry name" value="HTH_TETR_2"/>
    <property type="match status" value="1"/>
</dbReference>
<feature type="DNA-binding region" description="H-T-H motif" evidence="5">
    <location>
        <begin position="29"/>
        <end position="48"/>
    </location>
</feature>
<dbReference type="PRINTS" id="PR00455">
    <property type="entry name" value="HTHTETR"/>
</dbReference>
<keyword evidence="3 5" id="KW-0238">DNA-binding</keyword>
<protein>
    <submittedName>
        <fullName evidence="8">TetR family transcriptional regulator</fullName>
    </submittedName>
</protein>
<dbReference type="InterPro" id="IPR023772">
    <property type="entry name" value="DNA-bd_HTH_TetR-type_CS"/>
</dbReference>
<dbReference type="Gene3D" id="1.10.357.10">
    <property type="entry name" value="Tetracycline Repressor, domain 2"/>
    <property type="match status" value="1"/>
</dbReference>
<dbReference type="InterPro" id="IPR036271">
    <property type="entry name" value="Tet_transcr_reg_TetR-rel_C_sf"/>
</dbReference>
<evidence type="ECO:0000256" key="1">
    <source>
        <dbReference type="ARBA" id="ARBA00022491"/>
    </source>
</evidence>
<evidence type="ECO:0000256" key="6">
    <source>
        <dbReference type="SAM" id="MobiDB-lite"/>
    </source>
</evidence>
<keyword evidence="4" id="KW-0804">Transcription</keyword>
<dbReference type="PANTHER" id="PTHR47506">
    <property type="entry name" value="TRANSCRIPTIONAL REGULATORY PROTEIN"/>
    <property type="match status" value="1"/>
</dbReference>
<keyword evidence="1" id="KW-0678">Repressor</keyword>
<evidence type="ECO:0000256" key="2">
    <source>
        <dbReference type="ARBA" id="ARBA00023015"/>
    </source>
</evidence>
<evidence type="ECO:0000313" key="8">
    <source>
        <dbReference type="EMBL" id="AOZ10454.1"/>
    </source>
</evidence>
<evidence type="ECO:0000256" key="3">
    <source>
        <dbReference type="ARBA" id="ARBA00023125"/>
    </source>
</evidence>
<keyword evidence="9" id="KW-1185">Reference proteome</keyword>
<name>A0ABM6FEX7_9BURK</name>
<dbReference type="InterPro" id="IPR009057">
    <property type="entry name" value="Homeodomain-like_sf"/>
</dbReference>
<evidence type="ECO:0000256" key="4">
    <source>
        <dbReference type="ARBA" id="ARBA00023163"/>
    </source>
</evidence>